<dbReference type="SUPFAM" id="SSF46894">
    <property type="entry name" value="C-terminal effector domain of the bipartite response regulators"/>
    <property type="match status" value="1"/>
</dbReference>
<feature type="region of interest" description="Disordered" evidence="1">
    <location>
        <begin position="106"/>
        <end position="128"/>
    </location>
</feature>
<evidence type="ECO:0000259" key="2">
    <source>
        <dbReference type="Pfam" id="PF00196"/>
    </source>
</evidence>
<evidence type="ECO:0000313" key="3">
    <source>
        <dbReference type="EMBL" id="XDJ03448.1"/>
    </source>
</evidence>
<proteinExistence type="predicted"/>
<dbReference type="InterPro" id="IPR016032">
    <property type="entry name" value="Sig_transdc_resp-reg_C-effctor"/>
</dbReference>
<dbReference type="InterPro" id="IPR000792">
    <property type="entry name" value="Tscrpt_reg_LuxR_C"/>
</dbReference>
<accession>A0AB39C9U8</accession>
<dbReference type="InterPro" id="IPR036388">
    <property type="entry name" value="WH-like_DNA-bd_sf"/>
</dbReference>
<reference evidence="3" key="2">
    <citation type="submission" date="2024-07" db="EMBL/GenBank/DDBJ databases">
        <authorList>
            <person name="Foxall R."/>
        </authorList>
    </citation>
    <scope>NUCLEOTIDE SEQUENCE</scope>
</reference>
<gene>
    <name evidence="3" type="ORF">H905_00030</name>
</gene>
<feature type="domain" description="HTH luxR-type" evidence="2">
    <location>
        <begin position="25"/>
        <end position="78"/>
    </location>
</feature>
<dbReference type="GO" id="GO:0003677">
    <property type="term" value="F:DNA binding"/>
    <property type="evidence" value="ECO:0007669"/>
    <property type="project" value="InterPro"/>
</dbReference>
<dbReference type="Gene3D" id="1.10.10.10">
    <property type="entry name" value="Winged helix-like DNA-binding domain superfamily/Winged helix DNA-binding domain"/>
    <property type="match status" value="1"/>
</dbReference>
<organism evidence="3">
    <name type="scientific">Aliivibrio phage vB_Alvi_H905</name>
    <dbReference type="NCBI Taxonomy" id="3234039"/>
    <lineage>
        <taxon>Viruses</taxon>
    </lineage>
</organism>
<dbReference type="EMBL" id="PP986400">
    <property type="protein sequence ID" value="XDJ03448.1"/>
    <property type="molecule type" value="Genomic_DNA"/>
</dbReference>
<sequence>MHISTRSRSLAKAMNNELQLAPGMGLTSDELVILKGHAEGKRNKEICNELNLTPPELSLAEQDIRYKLNAKTTPHMISRAFQLGLLRVMCLVLCFCSVMDLDDQTVRSRTRTQQSRTVRAGRREMGTY</sequence>
<dbReference type="Pfam" id="PF00196">
    <property type="entry name" value="GerE"/>
    <property type="match status" value="1"/>
</dbReference>
<dbReference type="GO" id="GO:0006355">
    <property type="term" value="P:regulation of DNA-templated transcription"/>
    <property type="evidence" value="ECO:0007669"/>
    <property type="project" value="InterPro"/>
</dbReference>
<evidence type="ECO:0000256" key="1">
    <source>
        <dbReference type="SAM" id="MobiDB-lite"/>
    </source>
</evidence>
<name>A0AB39C9U8_9VIRU</name>
<protein>
    <recommendedName>
        <fullName evidence="2">HTH luxR-type domain-containing protein</fullName>
    </recommendedName>
</protein>
<reference evidence="3" key="1">
    <citation type="journal article" date="2024" name="Genome Announc.">
        <title>Genome sequence of H905.</title>
        <authorList>
            <person name="Whistler C."/>
            <person name="Calawa J."/>
        </authorList>
    </citation>
    <scope>NUCLEOTIDE SEQUENCE</scope>
</reference>